<feature type="cross-link" description="Glycyl lysine isopeptide (Lys-Gly) (interchain with G-Cter in SUMO2)" evidence="10">
    <location>
        <position position="188"/>
    </location>
</feature>
<dbReference type="InterPro" id="IPR017441">
    <property type="entry name" value="Protein_kinase_ATP_BS"/>
</dbReference>
<dbReference type="SMART" id="SM00220">
    <property type="entry name" value="S_TKc"/>
    <property type="match status" value="1"/>
</dbReference>
<evidence type="ECO:0000256" key="10">
    <source>
        <dbReference type="PIRSR" id="PIRSR630616-3"/>
    </source>
</evidence>
<evidence type="ECO:0000259" key="14">
    <source>
        <dbReference type="PROSITE" id="PS50011"/>
    </source>
</evidence>
<feature type="binding site" evidence="9">
    <location>
        <position position="204"/>
    </location>
    <ligand>
        <name>ATP</name>
        <dbReference type="ChEBI" id="CHEBI:30616"/>
    </ligand>
</feature>
<name>A0A6H5GQV9_9HEMI</name>
<feature type="domain" description="Protein kinase" evidence="14">
    <location>
        <begin position="62"/>
        <end position="312"/>
    </location>
</feature>
<dbReference type="PANTHER" id="PTHR24350">
    <property type="entry name" value="SERINE/THREONINE-PROTEIN KINASE IAL-RELATED"/>
    <property type="match status" value="1"/>
</dbReference>
<evidence type="ECO:0000256" key="5">
    <source>
        <dbReference type="ARBA" id="ARBA00022840"/>
    </source>
</evidence>
<dbReference type="CDD" id="cd14007">
    <property type="entry name" value="STKc_Aurora"/>
    <property type="match status" value="1"/>
</dbReference>
<reference evidence="15 16" key="1">
    <citation type="submission" date="2020-02" db="EMBL/GenBank/DDBJ databases">
        <authorList>
            <person name="Ferguson B K."/>
        </authorList>
    </citation>
    <scope>NUCLEOTIDE SEQUENCE [LARGE SCALE GENOMIC DNA]</scope>
</reference>
<dbReference type="Pfam" id="PF00069">
    <property type="entry name" value="Pkinase"/>
    <property type="match status" value="1"/>
</dbReference>
<dbReference type="FunFam" id="1.10.510.10:FF:000571">
    <property type="entry name" value="Maternal embryonic leucine zipper kinase"/>
    <property type="match status" value="1"/>
</dbReference>
<keyword evidence="1 12" id="KW-0723">Serine/threonine-protein kinase</keyword>
<comment type="catalytic activity">
    <reaction evidence="6 12">
        <text>L-threonyl-[protein] + ATP = O-phospho-L-threonyl-[protein] + ADP + H(+)</text>
        <dbReference type="Rhea" id="RHEA:46608"/>
        <dbReference type="Rhea" id="RHEA-COMP:11060"/>
        <dbReference type="Rhea" id="RHEA-COMP:11605"/>
        <dbReference type="ChEBI" id="CHEBI:15378"/>
        <dbReference type="ChEBI" id="CHEBI:30013"/>
        <dbReference type="ChEBI" id="CHEBI:30616"/>
        <dbReference type="ChEBI" id="CHEBI:61977"/>
        <dbReference type="ChEBI" id="CHEBI:456216"/>
        <dbReference type="EC" id="2.7.11.1"/>
    </reaction>
</comment>
<keyword evidence="4 12" id="KW-0418">Kinase</keyword>
<evidence type="ECO:0000256" key="7">
    <source>
        <dbReference type="ARBA" id="ARBA00048679"/>
    </source>
</evidence>
<evidence type="ECO:0000313" key="15">
    <source>
        <dbReference type="EMBL" id="CAB0005862.1"/>
    </source>
</evidence>
<keyword evidence="5 9" id="KW-0067">ATP-binding</keyword>
<evidence type="ECO:0000256" key="1">
    <source>
        <dbReference type="ARBA" id="ARBA00022527"/>
    </source>
</evidence>
<dbReference type="InterPro" id="IPR011009">
    <property type="entry name" value="Kinase-like_dom_sf"/>
</dbReference>
<dbReference type="InterPro" id="IPR030616">
    <property type="entry name" value="Aur-like"/>
</dbReference>
<keyword evidence="16" id="KW-1185">Reference proteome</keyword>
<evidence type="ECO:0000256" key="2">
    <source>
        <dbReference type="ARBA" id="ARBA00022679"/>
    </source>
</evidence>
<evidence type="ECO:0000256" key="13">
    <source>
        <dbReference type="SAM" id="MobiDB-lite"/>
    </source>
</evidence>
<keyword evidence="3 9" id="KW-0547">Nucleotide-binding</keyword>
<evidence type="ECO:0000256" key="6">
    <source>
        <dbReference type="ARBA" id="ARBA00047899"/>
    </source>
</evidence>
<proteinExistence type="inferred from homology"/>
<dbReference type="GO" id="GO:0005524">
    <property type="term" value="F:ATP binding"/>
    <property type="evidence" value="ECO:0007669"/>
    <property type="project" value="UniProtKB-UniRule"/>
</dbReference>
<keyword evidence="2 12" id="KW-0808">Transferase</keyword>
<protein>
    <recommendedName>
        <fullName evidence="12">Aurora kinase</fullName>
        <ecNumber evidence="12">2.7.11.1</ecNumber>
    </recommendedName>
</protein>
<dbReference type="EC" id="2.7.11.1" evidence="12"/>
<dbReference type="OrthoDB" id="377346at2759"/>
<organism evidence="15 16">
    <name type="scientific">Nesidiocoris tenuis</name>
    <dbReference type="NCBI Taxonomy" id="355587"/>
    <lineage>
        <taxon>Eukaryota</taxon>
        <taxon>Metazoa</taxon>
        <taxon>Ecdysozoa</taxon>
        <taxon>Arthropoda</taxon>
        <taxon>Hexapoda</taxon>
        <taxon>Insecta</taxon>
        <taxon>Pterygota</taxon>
        <taxon>Neoptera</taxon>
        <taxon>Paraneoptera</taxon>
        <taxon>Hemiptera</taxon>
        <taxon>Heteroptera</taxon>
        <taxon>Panheteroptera</taxon>
        <taxon>Cimicomorpha</taxon>
        <taxon>Miridae</taxon>
        <taxon>Dicyphina</taxon>
        <taxon>Nesidiocoris</taxon>
    </lineage>
</organism>
<dbReference type="GO" id="GO:0004674">
    <property type="term" value="F:protein serine/threonine kinase activity"/>
    <property type="evidence" value="ECO:0007669"/>
    <property type="project" value="UniProtKB-KW"/>
</dbReference>
<feature type="binding site" evidence="9">
    <location>
        <position position="91"/>
    </location>
    <ligand>
        <name>ATP</name>
        <dbReference type="ChEBI" id="CHEBI:30616"/>
    </ligand>
</feature>
<dbReference type="Gene3D" id="1.10.510.10">
    <property type="entry name" value="Transferase(Phosphotransferase) domain 1"/>
    <property type="match status" value="1"/>
</dbReference>
<gene>
    <name evidence="15" type="ORF">NTEN_LOCUS11339</name>
</gene>
<dbReference type="EMBL" id="CADCXU010016668">
    <property type="protein sequence ID" value="CAB0005862.1"/>
    <property type="molecule type" value="Genomic_DNA"/>
</dbReference>
<sequence>MLIVPRSPSDEGYESERGEQPAKRRCGGSTTVTQGGSGTGSNMATEEPDDRVHQRKWTMDDFELGNVIGCGRFGKVLHAVEKESRIGVAIKVIAKSSIADDMKNQVFHELAVHSLLRHPNIIPLYTFFHNQQSICIVMEYAAGNSLHSLMRKQKYKRFSEELAAKYICQMAKALDHMHNRVWMHRDVKPENVLIDGKGDAKLGDFGYVISSVRRRHGVCGTHEYMAPEVLLNKPYDHTVDIWCLGVMAFELLVGRDPFRSNKPKITQKRILQRKIVFPAIVKPDAVDLIQKLIVVDPKKRLALNQTINHVWITNNYVQTVQSR</sequence>
<dbReference type="SUPFAM" id="SSF56112">
    <property type="entry name" value="Protein kinase-like (PK-like)"/>
    <property type="match status" value="1"/>
</dbReference>
<evidence type="ECO:0000256" key="8">
    <source>
        <dbReference type="PIRSR" id="PIRSR630616-1"/>
    </source>
</evidence>
<evidence type="ECO:0000256" key="4">
    <source>
        <dbReference type="ARBA" id="ARBA00022777"/>
    </source>
</evidence>
<feature type="region of interest" description="Disordered" evidence="13">
    <location>
        <begin position="1"/>
        <end position="51"/>
    </location>
</feature>
<comment type="catalytic activity">
    <reaction evidence="7 12">
        <text>L-seryl-[protein] + ATP = O-phospho-L-seryl-[protein] + ADP + H(+)</text>
        <dbReference type="Rhea" id="RHEA:17989"/>
        <dbReference type="Rhea" id="RHEA-COMP:9863"/>
        <dbReference type="Rhea" id="RHEA-COMP:11604"/>
        <dbReference type="ChEBI" id="CHEBI:15378"/>
        <dbReference type="ChEBI" id="CHEBI:29999"/>
        <dbReference type="ChEBI" id="CHEBI:30616"/>
        <dbReference type="ChEBI" id="CHEBI:83421"/>
        <dbReference type="ChEBI" id="CHEBI:456216"/>
        <dbReference type="EC" id="2.7.11.1"/>
    </reaction>
</comment>
<accession>A0A6H5GQV9</accession>
<dbReference type="PROSITE" id="PS50011">
    <property type="entry name" value="PROTEIN_KINASE_DOM"/>
    <property type="match status" value="1"/>
</dbReference>
<evidence type="ECO:0000256" key="11">
    <source>
        <dbReference type="PROSITE-ProRule" id="PRU10141"/>
    </source>
</evidence>
<dbReference type="PROSITE" id="PS00107">
    <property type="entry name" value="PROTEIN_KINASE_ATP"/>
    <property type="match status" value="1"/>
</dbReference>
<feature type="active site" description="Proton acceptor" evidence="8">
    <location>
        <position position="186"/>
    </location>
</feature>
<feature type="binding site" evidence="11">
    <location>
        <position position="95"/>
    </location>
    <ligand>
        <name>ATP</name>
        <dbReference type="ChEBI" id="CHEBI:30616"/>
    </ligand>
</feature>
<dbReference type="FunFam" id="3.30.200.20:FF:000042">
    <property type="entry name" value="Aurora kinase A"/>
    <property type="match status" value="1"/>
</dbReference>
<evidence type="ECO:0000313" key="16">
    <source>
        <dbReference type="Proteomes" id="UP000479000"/>
    </source>
</evidence>
<dbReference type="Proteomes" id="UP000479000">
    <property type="component" value="Unassembled WGS sequence"/>
</dbReference>
<evidence type="ECO:0000256" key="12">
    <source>
        <dbReference type="RuleBase" id="RU367134"/>
    </source>
</evidence>
<feature type="binding site" evidence="9">
    <location>
        <position position="72"/>
    </location>
    <ligand>
        <name>ATP</name>
        <dbReference type="ChEBI" id="CHEBI:30616"/>
    </ligand>
</feature>
<evidence type="ECO:0000256" key="9">
    <source>
        <dbReference type="PIRSR" id="PIRSR630616-2"/>
    </source>
</evidence>
<dbReference type="InterPro" id="IPR000719">
    <property type="entry name" value="Prot_kinase_dom"/>
</dbReference>
<evidence type="ECO:0000256" key="3">
    <source>
        <dbReference type="ARBA" id="ARBA00022741"/>
    </source>
</evidence>
<feature type="binding site" evidence="9">
    <location>
        <begin position="190"/>
        <end position="191"/>
    </location>
    <ligand>
        <name>ATP</name>
        <dbReference type="ChEBI" id="CHEBI:30616"/>
    </ligand>
</feature>
<dbReference type="AlphaFoldDB" id="A0A6H5GQV9"/>
<feature type="binding site" evidence="9">
    <location>
        <begin position="139"/>
        <end position="141"/>
    </location>
    <ligand>
        <name>ATP</name>
        <dbReference type="ChEBI" id="CHEBI:30616"/>
    </ligand>
</feature>
<comment type="similarity">
    <text evidence="12">Belongs to the protein kinase superfamily. Ser/Thr protein kinase family. Aurora subfamily.</text>
</comment>